<keyword evidence="1" id="KW-0812">Transmembrane</keyword>
<proteinExistence type="predicted"/>
<gene>
    <name evidence="2" type="ORF">G6F50_013595</name>
</gene>
<sequence>MLVGLRSPDASVSEAALGDFMARNIIEELRRIDGVGRVQLFGAEQAMRVWLDPTRLTGYGLTMGDVAAAIEQQNLEISPGRIGDSPGVPGQRITVPLSADGQLSTPEQFAAIVLRAAADGSRVVLGDVARVELGAQSYAWGTREDGHPATAAGVQLRPGANAVRTAGAVRERMAELAPLLPRGVESSIPFDTAPFVKISIQKVVQTLLEAMLLVFAVMYLFLQNWRYTLIPALVAPIALLGTFAVMLALGFSINVLTMFGMVLAIGIIVDDAIVVVEGVERIMAEEGLPPREATIKAMRELTGAVIGITLVLTAVSPWRWRCRSCSRRCWR</sequence>
<dbReference type="InterPro" id="IPR001036">
    <property type="entry name" value="Acrflvin-R"/>
</dbReference>
<dbReference type="Pfam" id="PF00873">
    <property type="entry name" value="ACR_tran"/>
    <property type="match status" value="1"/>
</dbReference>
<dbReference type="PANTHER" id="PTHR32063:SF10">
    <property type="entry name" value="EFFLUX PUMP MEMBRANE TRANSPORTER"/>
    <property type="match status" value="1"/>
</dbReference>
<dbReference type="GO" id="GO:0005886">
    <property type="term" value="C:plasma membrane"/>
    <property type="evidence" value="ECO:0007669"/>
    <property type="project" value="TreeGrafter"/>
</dbReference>
<accession>A0A9P7CCW1</accession>
<dbReference type="PRINTS" id="PR00702">
    <property type="entry name" value="ACRIFLAVINRP"/>
</dbReference>
<dbReference type="SUPFAM" id="SSF82866">
    <property type="entry name" value="Multidrug efflux transporter AcrB transmembrane domain"/>
    <property type="match status" value="1"/>
</dbReference>
<feature type="transmembrane region" description="Helical" evidence="1">
    <location>
        <begin position="203"/>
        <end position="222"/>
    </location>
</feature>
<keyword evidence="3" id="KW-1185">Reference proteome</keyword>
<feature type="transmembrane region" description="Helical" evidence="1">
    <location>
        <begin position="229"/>
        <end position="253"/>
    </location>
</feature>
<reference evidence="2 3" key="1">
    <citation type="journal article" date="2020" name="Microb. Genom.">
        <title>Genetic diversity of clinical and environmental Mucorales isolates obtained from an investigation of mucormycosis cases among solid organ transplant recipients.</title>
        <authorList>
            <person name="Nguyen M.H."/>
            <person name="Kaul D."/>
            <person name="Muto C."/>
            <person name="Cheng S.J."/>
            <person name="Richter R.A."/>
            <person name="Bruno V.M."/>
            <person name="Liu G."/>
            <person name="Beyhan S."/>
            <person name="Sundermann A.J."/>
            <person name="Mounaud S."/>
            <person name="Pasculle A.W."/>
            <person name="Nierman W.C."/>
            <person name="Driscoll E."/>
            <person name="Cumbie R."/>
            <person name="Clancy C.J."/>
            <person name="Dupont C.L."/>
        </authorList>
    </citation>
    <scope>NUCLEOTIDE SEQUENCE [LARGE SCALE GENOMIC DNA]</scope>
    <source>
        <strain evidence="2 3">GL24</strain>
    </source>
</reference>
<dbReference type="Gene3D" id="1.20.1640.10">
    <property type="entry name" value="Multidrug efflux transporter AcrB transmembrane domain"/>
    <property type="match status" value="1"/>
</dbReference>
<evidence type="ECO:0000313" key="2">
    <source>
        <dbReference type="EMBL" id="KAG1546832.1"/>
    </source>
</evidence>
<dbReference type="PANTHER" id="PTHR32063">
    <property type="match status" value="1"/>
</dbReference>
<keyword evidence="1" id="KW-0472">Membrane</keyword>
<protein>
    <submittedName>
        <fullName evidence="2">Uncharacterized protein</fullName>
    </submittedName>
</protein>
<dbReference type="GO" id="GO:0042910">
    <property type="term" value="F:xenobiotic transmembrane transporter activity"/>
    <property type="evidence" value="ECO:0007669"/>
    <property type="project" value="TreeGrafter"/>
</dbReference>
<dbReference type="Gene3D" id="3.30.70.1320">
    <property type="entry name" value="Multidrug efflux transporter AcrB pore domain like"/>
    <property type="match status" value="1"/>
</dbReference>
<evidence type="ECO:0000256" key="1">
    <source>
        <dbReference type="SAM" id="Phobius"/>
    </source>
</evidence>
<comment type="caution">
    <text evidence="2">The sequence shown here is derived from an EMBL/GenBank/DDBJ whole genome shotgun (WGS) entry which is preliminary data.</text>
</comment>
<dbReference type="InterPro" id="IPR027463">
    <property type="entry name" value="AcrB_DN_DC_subdom"/>
</dbReference>
<dbReference type="Gene3D" id="3.30.2090.10">
    <property type="entry name" value="Multidrug efflux transporter AcrB TolC docking domain, DN and DC subdomains"/>
    <property type="match status" value="1"/>
</dbReference>
<dbReference type="Proteomes" id="UP000740926">
    <property type="component" value="Unassembled WGS sequence"/>
</dbReference>
<keyword evidence="1" id="KW-1133">Transmembrane helix</keyword>
<dbReference type="EMBL" id="JAANIU010005562">
    <property type="protein sequence ID" value="KAG1546832.1"/>
    <property type="molecule type" value="Genomic_DNA"/>
</dbReference>
<evidence type="ECO:0000313" key="3">
    <source>
        <dbReference type="Proteomes" id="UP000740926"/>
    </source>
</evidence>
<dbReference type="AlphaFoldDB" id="A0A9P7CCW1"/>
<feature type="transmembrane region" description="Helical" evidence="1">
    <location>
        <begin position="301"/>
        <end position="320"/>
    </location>
</feature>
<organism evidence="2 3">
    <name type="scientific">Rhizopus delemar</name>
    <dbReference type="NCBI Taxonomy" id="936053"/>
    <lineage>
        <taxon>Eukaryota</taxon>
        <taxon>Fungi</taxon>
        <taxon>Fungi incertae sedis</taxon>
        <taxon>Mucoromycota</taxon>
        <taxon>Mucoromycotina</taxon>
        <taxon>Mucoromycetes</taxon>
        <taxon>Mucorales</taxon>
        <taxon>Mucorineae</taxon>
        <taxon>Rhizopodaceae</taxon>
        <taxon>Rhizopus</taxon>
    </lineage>
</organism>
<name>A0A9P7CCW1_9FUNG</name>
<dbReference type="SUPFAM" id="SSF82714">
    <property type="entry name" value="Multidrug efflux transporter AcrB TolC docking domain, DN and DC subdomains"/>
    <property type="match status" value="1"/>
</dbReference>
<dbReference type="SUPFAM" id="SSF82693">
    <property type="entry name" value="Multidrug efflux transporter AcrB pore domain, PN1, PN2, PC1 and PC2 subdomains"/>
    <property type="match status" value="1"/>
</dbReference>